<accession>A0A0D0B565</accession>
<evidence type="ECO:0000256" key="2">
    <source>
        <dbReference type="ARBA" id="ARBA00022840"/>
    </source>
</evidence>
<dbReference type="InterPro" id="IPR050173">
    <property type="entry name" value="ABC_transporter_C-like"/>
</dbReference>
<evidence type="ECO:0000313" key="5">
    <source>
        <dbReference type="Proteomes" id="UP000053593"/>
    </source>
</evidence>
<protein>
    <recommendedName>
        <fullName evidence="3">ABC transporter domain-containing protein</fullName>
    </recommendedName>
</protein>
<dbReference type="Gene3D" id="3.40.50.300">
    <property type="entry name" value="P-loop containing nucleotide triphosphate hydrolases"/>
    <property type="match status" value="1"/>
</dbReference>
<dbReference type="SUPFAM" id="SSF52540">
    <property type="entry name" value="P-loop containing nucleoside triphosphate hydrolases"/>
    <property type="match status" value="1"/>
</dbReference>
<gene>
    <name evidence="4" type="ORF">GYMLUDRAFT_1006164</name>
</gene>
<feature type="non-terminal residue" evidence="4">
    <location>
        <position position="1"/>
    </location>
</feature>
<dbReference type="OrthoDB" id="6500128at2759"/>
<dbReference type="InterPro" id="IPR003439">
    <property type="entry name" value="ABC_transporter-like_ATP-bd"/>
</dbReference>
<dbReference type="Pfam" id="PF00005">
    <property type="entry name" value="ABC_tran"/>
    <property type="match status" value="1"/>
</dbReference>
<keyword evidence="5" id="KW-1185">Reference proteome</keyword>
<evidence type="ECO:0000313" key="4">
    <source>
        <dbReference type="EMBL" id="KIK58475.1"/>
    </source>
</evidence>
<dbReference type="HOGENOM" id="CLU_000604_1_9_1"/>
<dbReference type="GO" id="GO:0016020">
    <property type="term" value="C:membrane"/>
    <property type="evidence" value="ECO:0007669"/>
    <property type="project" value="TreeGrafter"/>
</dbReference>
<dbReference type="GO" id="GO:0042626">
    <property type="term" value="F:ATPase-coupled transmembrane transporter activity"/>
    <property type="evidence" value="ECO:0007669"/>
    <property type="project" value="TreeGrafter"/>
</dbReference>
<keyword evidence="2" id="KW-0067">ATP-binding</keyword>
<dbReference type="GO" id="GO:0005524">
    <property type="term" value="F:ATP binding"/>
    <property type="evidence" value="ECO:0007669"/>
    <property type="project" value="UniProtKB-KW"/>
</dbReference>
<dbReference type="GO" id="GO:0016887">
    <property type="term" value="F:ATP hydrolysis activity"/>
    <property type="evidence" value="ECO:0007669"/>
    <property type="project" value="InterPro"/>
</dbReference>
<evidence type="ECO:0000256" key="1">
    <source>
        <dbReference type="ARBA" id="ARBA00022741"/>
    </source>
</evidence>
<proteinExistence type="predicted"/>
<organism evidence="4 5">
    <name type="scientific">Collybiopsis luxurians FD-317 M1</name>
    <dbReference type="NCBI Taxonomy" id="944289"/>
    <lineage>
        <taxon>Eukaryota</taxon>
        <taxon>Fungi</taxon>
        <taxon>Dikarya</taxon>
        <taxon>Basidiomycota</taxon>
        <taxon>Agaricomycotina</taxon>
        <taxon>Agaricomycetes</taxon>
        <taxon>Agaricomycetidae</taxon>
        <taxon>Agaricales</taxon>
        <taxon>Marasmiineae</taxon>
        <taxon>Omphalotaceae</taxon>
        <taxon>Collybiopsis</taxon>
        <taxon>Collybiopsis luxurians</taxon>
    </lineage>
</organism>
<dbReference type="PANTHER" id="PTHR24223">
    <property type="entry name" value="ATP-BINDING CASSETTE SUB-FAMILY C"/>
    <property type="match status" value="1"/>
</dbReference>
<reference evidence="4 5" key="1">
    <citation type="submission" date="2014-04" db="EMBL/GenBank/DDBJ databases">
        <title>Evolutionary Origins and Diversification of the Mycorrhizal Mutualists.</title>
        <authorList>
            <consortium name="DOE Joint Genome Institute"/>
            <consortium name="Mycorrhizal Genomics Consortium"/>
            <person name="Kohler A."/>
            <person name="Kuo A."/>
            <person name="Nagy L.G."/>
            <person name="Floudas D."/>
            <person name="Copeland A."/>
            <person name="Barry K.W."/>
            <person name="Cichocki N."/>
            <person name="Veneault-Fourrey C."/>
            <person name="LaButti K."/>
            <person name="Lindquist E.A."/>
            <person name="Lipzen A."/>
            <person name="Lundell T."/>
            <person name="Morin E."/>
            <person name="Murat C."/>
            <person name="Riley R."/>
            <person name="Ohm R."/>
            <person name="Sun H."/>
            <person name="Tunlid A."/>
            <person name="Henrissat B."/>
            <person name="Grigoriev I.V."/>
            <person name="Hibbett D.S."/>
            <person name="Martin F."/>
        </authorList>
    </citation>
    <scope>NUCLEOTIDE SEQUENCE [LARGE SCALE GENOMIC DNA]</scope>
    <source>
        <strain evidence="4 5">FD-317 M1</strain>
    </source>
</reference>
<dbReference type="EMBL" id="KN834785">
    <property type="protein sequence ID" value="KIK58475.1"/>
    <property type="molecule type" value="Genomic_DNA"/>
</dbReference>
<dbReference type="AlphaFoldDB" id="A0A0D0B565"/>
<evidence type="ECO:0000259" key="3">
    <source>
        <dbReference type="Pfam" id="PF00005"/>
    </source>
</evidence>
<keyword evidence="1" id="KW-0547">Nucleotide-binding</keyword>
<dbReference type="InterPro" id="IPR027417">
    <property type="entry name" value="P-loop_NTPase"/>
</dbReference>
<dbReference type="Proteomes" id="UP000053593">
    <property type="component" value="Unassembled WGS sequence"/>
</dbReference>
<name>A0A0D0B565_9AGAR</name>
<feature type="domain" description="ABC transporter" evidence="3">
    <location>
        <begin position="3"/>
        <end position="128"/>
    </location>
</feature>
<sequence>DQSSLALSLLRCIHTTDGVIYDGIPTSSINLDTLRSSITIIPQVPELSGTLRPNFDPFWDVDDLILNDSLRAAGLTALQDHFTGDEEKITLDTTISGGGSNLSVGQRQIIALARALVQRSKLLILDEGMSLEISPLRALTQTSLRNELTDTTVITIAHRLQTIMDSDRIVGAIFPCH</sequence>